<dbReference type="Gene3D" id="3.40.50.360">
    <property type="match status" value="1"/>
</dbReference>
<dbReference type="InterPro" id="IPR008254">
    <property type="entry name" value="Flavodoxin/NO_synth"/>
</dbReference>
<dbReference type="PANTHER" id="PTHR19384:SF128">
    <property type="entry name" value="NADPH OXIDOREDUCTASE A"/>
    <property type="match status" value="1"/>
</dbReference>
<dbReference type="PANTHER" id="PTHR19384">
    <property type="entry name" value="NITRIC OXIDE SYNTHASE-RELATED"/>
    <property type="match status" value="1"/>
</dbReference>
<evidence type="ECO:0000256" key="2">
    <source>
        <dbReference type="ARBA" id="ARBA00022630"/>
    </source>
</evidence>
<dbReference type="Pfam" id="PF00258">
    <property type="entry name" value="Flavodoxin_1"/>
    <property type="match status" value="1"/>
</dbReference>
<dbReference type="PROSITE" id="PS50902">
    <property type="entry name" value="FLAVODOXIN_LIKE"/>
    <property type="match status" value="1"/>
</dbReference>
<reference evidence="5" key="1">
    <citation type="submission" date="2024-05" db="EMBL/GenBank/DDBJ databases">
        <title>Genome sequencing of novel strain.</title>
        <authorList>
            <person name="Ganbat D."/>
            <person name="Ganbat S."/>
            <person name="Lee S.-J."/>
        </authorList>
    </citation>
    <scope>NUCLEOTIDE SEQUENCE</scope>
    <source>
        <strain evidence="5">SMD15-11</strain>
    </source>
</reference>
<keyword evidence="2" id="KW-0285">Flavoprotein</keyword>
<dbReference type="KEGG" id="tcd:AAIA72_08865"/>
<gene>
    <name evidence="5" type="ORF">AAIA72_08865</name>
</gene>
<dbReference type="InterPro" id="IPR029039">
    <property type="entry name" value="Flavoprotein-like_sf"/>
</dbReference>
<dbReference type="GO" id="GO:0005829">
    <property type="term" value="C:cytosol"/>
    <property type="evidence" value="ECO:0007669"/>
    <property type="project" value="TreeGrafter"/>
</dbReference>
<feature type="domain" description="Flavodoxin-like" evidence="4">
    <location>
        <begin position="4"/>
        <end position="144"/>
    </location>
</feature>
<keyword evidence="3" id="KW-0288">FMN</keyword>
<evidence type="ECO:0000259" key="4">
    <source>
        <dbReference type="PROSITE" id="PS50902"/>
    </source>
</evidence>
<dbReference type="GO" id="GO:0010181">
    <property type="term" value="F:FMN binding"/>
    <property type="evidence" value="ECO:0007669"/>
    <property type="project" value="InterPro"/>
</dbReference>
<sequence length="151" mass="16075">MADVYILYGSVYGSARDAAEQLAQHLQSRGIDAQLLTTVDTSTLESSEAPIVIVTSTTGAGDIPDNLMPFYAWLQSSPNIYQRPYALAVLGDSSYFDTFCGAGEKLRAALDDLGARELVPMLQVDALEHADPVPPVLAWADALTAQLGLSA</sequence>
<organism evidence="5">
    <name type="scientific">Thermohahella caldifontis</name>
    <dbReference type="NCBI Taxonomy" id="3142973"/>
    <lineage>
        <taxon>Bacteria</taxon>
        <taxon>Pseudomonadati</taxon>
        <taxon>Pseudomonadota</taxon>
        <taxon>Gammaproteobacteria</taxon>
        <taxon>Oceanospirillales</taxon>
        <taxon>Hahellaceae</taxon>
        <taxon>Thermohahella</taxon>
    </lineage>
</organism>
<dbReference type="RefSeq" id="WP_369599965.1">
    <property type="nucleotide sequence ID" value="NZ_CP154858.1"/>
</dbReference>
<name>A0AB39US96_9GAMM</name>
<accession>A0AB39US96</accession>
<evidence type="ECO:0000256" key="3">
    <source>
        <dbReference type="ARBA" id="ARBA00022643"/>
    </source>
</evidence>
<dbReference type="GO" id="GO:0016491">
    <property type="term" value="F:oxidoreductase activity"/>
    <property type="evidence" value="ECO:0007669"/>
    <property type="project" value="TreeGrafter"/>
</dbReference>
<proteinExistence type="predicted"/>
<evidence type="ECO:0000256" key="1">
    <source>
        <dbReference type="ARBA" id="ARBA00001917"/>
    </source>
</evidence>
<dbReference type="AlphaFoldDB" id="A0AB39US96"/>
<dbReference type="EMBL" id="CP154858">
    <property type="protein sequence ID" value="XDT70924.1"/>
    <property type="molecule type" value="Genomic_DNA"/>
</dbReference>
<protein>
    <submittedName>
        <fullName evidence="5">Flavodoxin domain-containing protein</fullName>
    </submittedName>
</protein>
<comment type="cofactor">
    <cofactor evidence="1">
        <name>FMN</name>
        <dbReference type="ChEBI" id="CHEBI:58210"/>
    </cofactor>
</comment>
<dbReference type="SUPFAM" id="SSF52218">
    <property type="entry name" value="Flavoproteins"/>
    <property type="match status" value="1"/>
</dbReference>
<evidence type="ECO:0000313" key="5">
    <source>
        <dbReference type="EMBL" id="XDT70924.1"/>
    </source>
</evidence>
<dbReference type="GO" id="GO:0050660">
    <property type="term" value="F:flavin adenine dinucleotide binding"/>
    <property type="evidence" value="ECO:0007669"/>
    <property type="project" value="TreeGrafter"/>
</dbReference>